<dbReference type="RefSeq" id="WP_145856778.1">
    <property type="nucleotide sequence ID" value="NZ_RPFW01000005.1"/>
</dbReference>
<gene>
    <name evidence="2" type="ORF">EAS64_24970</name>
</gene>
<organism evidence="2 3">
    <name type="scientific">Trebonia kvetii</name>
    <dbReference type="NCBI Taxonomy" id="2480626"/>
    <lineage>
        <taxon>Bacteria</taxon>
        <taxon>Bacillati</taxon>
        <taxon>Actinomycetota</taxon>
        <taxon>Actinomycetes</taxon>
        <taxon>Streptosporangiales</taxon>
        <taxon>Treboniaceae</taxon>
        <taxon>Trebonia</taxon>
    </lineage>
</organism>
<proteinExistence type="predicted"/>
<keyword evidence="1" id="KW-0472">Membrane</keyword>
<feature type="transmembrane region" description="Helical" evidence="1">
    <location>
        <begin position="58"/>
        <end position="79"/>
    </location>
</feature>
<evidence type="ECO:0000313" key="2">
    <source>
        <dbReference type="EMBL" id="TVZ02096.1"/>
    </source>
</evidence>
<keyword evidence="1" id="KW-1133">Transmembrane helix</keyword>
<evidence type="ECO:0000256" key="1">
    <source>
        <dbReference type="SAM" id="Phobius"/>
    </source>
</evidence>
<protein>
    <submittedName>
        <fullName evidence="2">Uncharacterized protein</fullName>
    </submittedName>
</protein>
<sequence length="108" mass="11744">MAAKVELTPEEARNWRLAKLFDLRTFIGALFLIFGILVTIPGITASQATINKAADINLGLWVGVTMLVIGVFFLSWVLLKPPAPVTTAEAEATRKAREEFGTQGPGHH</sequence>
<dbReference type="EMBL" id="RPFW01000005">
    <property type="protein sequence ID" value="TVZ02096.1"/>
    <property type="molecule type" value="Genomic_DNA"/>
</dbReference>
<accession>A0A6P2BV33</accession>
<keyword evidence="1" id="KW-0812">Transmembrane</keyword>
<dbReference type="OrthoDB" id="5196985at2"/>
<dbReference type="AlphaFoldDB" id="A0A6P2BV33"/>
<comment type="caution">
    <text evidence="2">The sequence shown here is derived from an EMBL/GenBank/DDBJ whole genome shotgun (WGS) entry which is preliminary data.</text>
</comment>
<evidence type="ECO:0000313" key="3">
    <source>
        <dbReference type="Proteomes" id="UP000460272"/>
    </source>
</evidence>
<keyword evidence="3" id="KW-1185">Reference proteome</keyword>
<feature type="transmembrane region" description="Helical" evidence="1">
    <location>
        <begin position="26"/>
        <end position="46"/>
    </location>
</feature>
<dbReference type="Proteomes" id="UP000460272">
    <property type="component" value="Unassembled WGS sequence"/>
</dbReference>
<name>A0A6P2BV33_9ACTN</name>
<reference evidence="2 3" key="1">
    <citation type="submission" date="2018-11" db="EMBL/GenBank/DDBJ databases">
        <title>Trebonia kvetii gen.nov., sp.nov., a novel acidophilic actinobacterium, and proposal of the new actinobacterial family Treboniaceae fam. nov.</title>
        <authorList>
            <person name="Rapoport D."/>
            <person name="Sagova-Mareckova M."/>
            <person name="Sedlacek I."/>
            <person name="Provaznik J."/>
            <person name="Kralova S."/>
            <person name="Pavlinic D."/>
            <person name="Benes V."/>
            <person name="Kopecky J."/>
        </authorList>
    </citation>
    <scope>NUCLEOTIDE SEQUENCE [LARGE SCALE GENOMIC DNA]</scope>
    <source>
        <strain evidence="2 3">15Tr583</strain>
    </source>
</reference>